<feature type="compositionally biased region" description="Polar residues" evidence="1">
    <location>
        <begin position="75"/>
        <end position="96"/>
    </location>
</feature>
<feature type="region of interest" description="Disordered" evidence="1">
    <location>
        <begin position="1"/>
        <end position="96"/>
    </location>
</feature>
<comment type="caution">
    <text evidence="2">The sequence shown here is derived from an EMBL/GenBank/DDBJ whole genome shotgun (WGS) entry which is preliminary data.</text>
</comment>
<dbReference type="Gene3D" id="3.90.180.10">
    <property type="entry name" value="Medium-chain alcohol dehydrogenases, catalytic domain"/>
    <property type="match status" value="1"/>
</dbReference>
<evidence type="ECO:0008006" key="4">
    <source>
        <dbReference type="Google" id="ProtNLM"/>
    </source>
</evidence>
<dbReference type="Proteomes" id="UP000663827">
    <property type="component" value="Unassembled WGS sequence"/>
</dbReference>
<evidence type="ECO:0000313" key="3">
    <source>
        <dbReference type="Proteomes" id="UP000663827"/>
    </source>
</evidence>
<name>A0A8H3DX10_9AGAM</name>
<dbReference type="Gene3D" id="3.40.50.720">
    <property type="entry name" value="NAD(P)-binding Rossmann-like Domain"/>
    <property type="match status" value="1"/>
</dbReference>
<evidence type="ECO:0000313" key="2">
    <source>
        <dbReference type="EMBL" id="CAE7134767.1"/>
    </source>
</evidence>
<sequence>MGRTMTAAERMAPPQSLSDIVKRALKRSRDGEPQVDPSSDVPGSSKPGPAEGELGTEAVKPDAVAGPKPEEVSQPEASTTTVSAPEPTTSVKNVESSPTDLLKNLIDMTHVPSGTEPAHFNSIAQTLMQDFELCVTSKSSTITAYEFLEVEFYWYNQQIIHFVVAIANQTESSTTISHCIMVKGTVNGNRELMRQALDIAARGRVQTTCRIEPLARLPDVFEELRGGKLAGRVVLDLWK</sequence>
<dbReference type="EMBL" id="CAJNJQ010001355">
    <property type="protein sequence ID" value="CAE7134767.1"/>
    <property type="molecule type" value="Genomic_DNA"/>
</dbReference>
<evidence type="ECO:0000256" key="1">
    <source>
        <dbReference type="SAM" id="MobiDB-lite"/>
    </source>
</evidence>
<reference evidence="2" key="1">
    <citation type="submission" date="2021-01" db="EMBL/GenBank/DDBJ databases">
        <authorList>
            <person name="Kaushik A."/>
        </authorList>
    </citation>
    <scope>NUCLEOTIDE SEQUENCE</scope>
    <source>
        <strain evidence="2">AG5</strain>
    </source>
</reference>
<protein>
    <recommendedName>
        <fullName evidence="4">Alcohol dehydrogenase-like C-terminal domain-containing protein</fullName>
    </recommendedName>
</protein>
<dbReference type="AlphaFoldDB" id="A0A8H3DX10"/>
<gene>
    <name evidence="2" type="ORF">RDB_LOCUS67645</name>
</gene>
<organism evidence="2 3">
    <name type="scientific">Rhizoctonia solani</name>
    <dbReference type="NCBI Taxonomy" id="456999"/>
    <lineage>
        <taxon>Eukaryota</taxon>
        <taxon>Fungi</taxon>
        <taxon>Dikarya</taxon>
        <taxon>Basidiomycota</taxon>
        <taxon>Agaricomycotina</taxon>
        <taxon>Agaricomycetes</taxon>
        <taxon>Cantharellales</taxon>
        <taxon>Ceratobasidiaceae</taxon>
        <taxon>Rhizoctonia</taxon>
    </lineage>
</organism>
<accession>A0A8H3DX10</accession>
<proteinExistence type="predicted"/>